<dbReference type="Gene3D" id="2.120.10.80">
    <property type="entry name" value="Kelch-type beta propeller"/>
    <property type="match status" value="1"/>
</dbReference>
<evidence type="ECO:0000256" key="1">
    <source>
        <dbReference type="SAM" id="MobiDB-lite"/>
    </source>
</evidence>
<dbReference type="Proteomes" id="UP000728185">
    <property type="component" value="Unassembled WGS sequence"/>
</dbReference>
<dbReference type="AlphaFoldDB" id="A0A8E0RYX2"/>
<dbReference type="OrthoDB" id="9973021at2759"/>
<proteinExistence type="predicted"/>
<evidence type="ECO:0000313" key="3">
    <source>
        <dbReference type="Proteomes" id="UP000728185"/>
    </source>
</evidence>
<dbReference type="EMBL" id="LUCM01005951">
    <property type="protein sequence ID" value="KAA0192024.1"/>
    <property type="molecule type" value="Genomic_DNA"/>
</dbReference>
<gene>
    <name evidence="2" type="ORF">FBUS_01897</name>
</gene>
<dbReference type="SUPFAM" id="SSF117281">
    <property type="entry name" value="Kelch motif"/>
    <property type="match status" value="1"/>
</dbReference>
<organism evidence="2 3">
    <name type="scientific">Fasciolopsis buskii</name>
    <dbReference type="NCBI Taxonomy" id="27845"/>
    <lineage>
        <taxon>Eukaryota</taxon>
        <taxon>Metazoa</taxon>
        <taxon>Spiralia</taxon>
        <taxon>Lophotrochozoa</taxon>
        <taxon>Platyhelminthes</taxon>
        <taxon>Trematoda</taxon>
        <taxon>Digenea</taxon>
        <taxon>Plagiorchiida</taxon>
        <taxon>Echinostomata</taxon>
        <taxon>Echinostomatoidea</taxon>
        <taxon>Fasciolidae</taxon>
        <taxon>Fasciolopsis</taxon>
    </lineage>
</organism>
<reference evidence="2" key="1">
    <citation type="submission" date="2019-05" db="EMBL/GenBank/DDBJ databases">
        <title>Annotation for the trematode Fasciolopsis buski.</title>
        <authorList>
            <person name="Choi Y.-J."/>
        </authorList>
    </citation>
    <scope>NUCLEOTIDE SEQUENCE</scope>
    <source>
        <strain evidence="2">HT</strain>
        <tissue evidence="2">Whole worm</tissue>
    </source>
</reference>
<name>A0A8E0RYX2_9TREM</name>
<keyword evidence="3" id="KW-1185">Reference proteome</keyword>
<dbReference type="PANTHER" id="PTHR23244">
    <property type="entry name" value="KELCH REPEAT DOMAIN"/>
    <property type="match status" value="1"/>
</dbReference>
<comment type="caution">
    <text evidence="2">The sequence shown here is derived from an EMBL/GenBank/DDBJ whole genome shotgun (WGS) entry which is preliminary data.</text>
</comment>
<feature type="region of interest" description="Disordered" evidence="1">
    <location>
        <begin position="184"/>
        <end position="226"/>
    </location>
</feature>
<evidence type="ECO:0000313" key="2">
    <source>
        <dbReference type="EMBL" id="KAA0192024.1"/>
    </source>
</evidence>
<dbReference type="InterPro" id="IPR015915">
    <property type="entry name" value="Kelch-typ_b-propeller"/>
</dbReference>
<accession>A0A8E0RYX2</accession>
<sequence>MGAYGEQAVFANRCVLLFVRRAGELPTPRAHSKGGFVGDVLYIFGGCHSFHVPGMHHAGRVEWLSDLSSFNIHSFCWSRHPLRHVEGLILEPPIPVTAGQAGCFLPAGEIGYPGVFVLFGGISQSMTECGSDVCLINPDRGEWMSLMAPPRGTHDSVVSWPPGRCGHSVCALDSTRMLVLFGNLQPPTTQSSGGSPPPRRQRQGLPNGMDEEQADPPYHGQPAGDIWILTRIRVEHQSTRK</sequence>
<protein>
    <submittedName>
        <fullName evidence="2">Uncharacterized protein</fullName>
    </submittedName>
</protein>